<feature type="domain" description="ABM" evidence="1">
    <location>
        <begin position="14"/>
        <end position="83"/>
    </location>
</feature>
<protein>
    <recommendedName>
        <fullName evidence="1">ABM domain-containing protein</fullName>
    </recommendedName>
</protein>
<proteinExistence type="predicted"/>
<dbReference type="InterPro" id="IPR011008">
    <property type="entry name" value="Dimeric_a/b-barrel"/>
</dbReference>
<accession>A0A1F6B7H6</accession>
<dbReference type="EMBL" id="MFJU01000042">
    <property type="protein sequence ID" value="OGG32889.1"/>
    <property type="molecule type" value="Genomic_DNA"/>
</dbReference>
<dbReference type="Pfam" id="PF03992">
    <property type="entry name" value="ABM"/>
    <property type="match status" value="1"/>
</dbReference>
<dbReference type="InterPro" id="IPR007138">
    <property type="entry name" value="ABM_dom"/>
</dbReference>
<name>A0A1F6B7H6_9BACT</name>
<reference evidence="2 3" key="1">
    <citation type="journal article" date="2016" name="Nat. Commun.">
        <title>Thousands of microbial genomes shed light on interconnected biogeochemical processes in an aquifer system.</title>
        <authorList>
            <person name="Anantharaman K."/>
            <person name="Brown C.T."/>
            <person name="Hug L.A."/>
            <person name="Sharon I."/>
            <person name="Castelle C.J."/>
            <person name="Probst A.J."/>
            <person name="Thomas B.C."/>
            <person name="Singh A."/>
            <person name="Wilkins M.J."/>
            <person name="Karaoz U."/>
            <person name="Brodie E.L."/>
            <person name="Williams K.H."/>
            <person name="Hubbard S.S."/>
            <person name="Banfield J.F."/>
        </authorList>
    </citation>
    <scope>NUCLEOTIDE SEQUENCE [LARGE SCALE GENOMIC DNA]</scope>
</reference>
<dbReference type="Gene3D" id="3.30.70.100">
    <property type="match status" value="1"/>
</dbReference>
<dbReference type="STRING" id="1798391.A2968_06475"/>
<dbReference type="Proteomes" id="UP000176228">
    <property type="component" value="Unassembled WGS sequence"/>
</dbReference>
<evidence type="ECO:0000313" key="2">
    <source>
        <dbReference type="EMBL" id="OGG32889.1"/>
    </source>
</evidence>
<dbReference type="SUPFAM" id="SSF54909">
    <property type="entry name" value="Dimeric alpha+beta barrel"/>
    <property type="match status" value="1"/>
</dbReference>
<comment type="caution">
    <text evidence="2">The sequence shown here is derived from an EMBL/GenBank/DDBJ whole genome shotgun (WGS) entry which is preliminary data.</text>
</comment>
<gene>
    <name evidence="2" type="ORF">A2968_06475</name>
</gene>
<dbReference type="AlphaFoldDB" id="A0A1F6B7H6"/>
<organism evidence="2 3">
    <name type="scientific">Candidatus Gottesmanbacteria bacterium RIFCSPLOWO2_01_FULL_42_22</name>
    <dbReference type="NCBI Taxonomy" id="1798391"/>
    <lineage>
        <taxon>Bacteria</taxon>
        <taxon>Candidatus Gottesmaniibacteriota</taxon>
    </lineage>
</organism>
<evidence type="ECO:0000313" key="3">
    <source>
        <dbReference type="Proteomes" id="UP000176228"/>
    </source>
</evidence>
<sequence>MYTLDQLFTFGNWFVKLGKEEDFKKEWKEFADWSIRNKLGSNTPYLLQDITNVRHFISFGPWPDVQTIKKWRQTEEFQLFVEKAKELCERFEPNTLKLVALGE</sequence>
<evidence type="ECO:0000259" key="1">
    <source>
        <dbReference type="Pfam" id="PF03992"/>
    </source>
</evidence>